<dbReference type="AlphaFoldDB" id="W7U5U4"/>
<dbReference type="EMBL" id="AZIL01000356">
    <property type="protein sequence ID" value="EWM27969.1"/>
    <property type="molecule type" value="Genomic_DNA"/>
</dbReference>
<dbReference type="Proteomes" id="UP000019335">
    <property type="component" value="Chromosome 5"/>
</dbReference>
<organism evidence="1 2">
    <name type="scientific">Nannochloropsis gaditana</name>
    <dbReference type="NCBI Taxonomy" id="72520"/>
    <lineage>
        <taxon>Eukaryota</taxon>
        <taxon>Sar</taxon>
        <taxon>Stramenopiles</taxon>
        <taxon>Ochrophyta</taxon>
        <taxon>Eustigmatophyceae</taxon>
        <taxon>Eustigmatales</taxon>
        <taxon>Monodopsidaceae</taxon>
        <taxon>Nannochloropsis</taxon>
    </lineage>
</organism>
<proteinExistence type="predicted"/>
<gene>
    <name evidence="1" type="ORF">Naga_100008g88</name>
</gene>
<protein>
    <submittedName>
        <fullName evidence="1">Uncharacterized protein</fullName>
    </submittedName>
</protein>
<evidence type="ECO:0000313" key="1">
    <source>
        <dbReference type="EMBL" id="EWM27969.1"/>
    </source>
</evidence>
<comment type="caution">
    <text evidence="1">The sequence shown here is derived from an EMBL/GenBank/DDBJ whole genome shotgun (WGS) entry which is preliminary data.</text>
</comment>
<accession>W7U5U4</accession>
<name>W7U5U4_9STRA</name>
<keyword evidence="2" id="KW-1185">Reference proteome</keyword>
<reference evidence="1 2" key="1">
    <citation type="journal article" date="2014" name="Mol. Plant">
        <title>Chromosome Scale Genome Assembly and Transcriptome Profiling of Nannochloropsis gaditana in Nitrogen Depletion.</title>
        <authorList>
            <person name="Corteggiani Carpinelli E."/>
            <person name="Telatin A."/>
            <person name="Vitulo N."/>
            <person name="Forcato C."/>
            <person name="D'Angelo M."/>
            <person name="Schiavon R."/>
            <person name="Vezzi A."/>
            <person name="Giacometti G.M."/>
            <person name="Morosinotto T."/>
            <person name="Valle G."/>
        </authorList>
    </citation>
    <scope>NUCLEOTIDE SEQUENCE [LARGE SCALE GENOMIC DNA]</scope>
    <source>
        <strain evidence="1 2">B-31</strain>
    </source>
</reference>
<evidence type="ECO:0000313" key="2">
    <source>
        <dbReference type="Proteomes" id="UP000019335"/>
    </source>
</evidence>
<sequence>MRAEVVRRRVQPGVNHIGSQKNNWSHPQAAVTDGLLGQGGSLSLDPPASFDYMTGGTLHSFALTGVHDKGCKPSRYTRESKLTHMGNRRRTRACFASWVLSWLEDPPFSYIWK</sequence>